<comment type="caution">
    <text evidence="1">The sequence shown here is derived from an EMBL/GenBank/DDBJ whole genome shotgun (WGS) entry which is preliminary data.</text>
</comment>
<organism evidence="1">
    <name type="scientific">marine sediment metagenome</name>
    <dbReference type="NCBI Taxonomy" id="412755"/>
    <lineage>
        <taxon>unclassified sequences</taxon>
        <taxon>metagenomes</taxon>
        <taxon>ecological metagenomes</taxon>
    </lineage>
</organism>
<evidence type="ECO:0000313" key="1">
    <source>
        <dbReference type="EMBL" id="GAH45332.1"/>
    </source>
</evidence>
<sequence length="287" mass="33343">EQYKILDDNKVEITPDKEITAKSVQSPYDTECDFRTKTGKKTKGYNHNITETCDSTNLINLITDIQTDPATHPDNKFTEPAIKNSQEILSDNVENAHTDGAYNSEKNQTFIKKENINFYLTGFQGPTGQYDLTIKDGKIHVYDNQTNTQIPVTVTKNNKYRIKTKTGYRYFTDKQIESCRLRKQAEQLPKEIRNKRNNVEATIFQLAYHLRKDKTKYRGFFKNKIWAILRSLWINFVRIAGNLIKGSQKIEANVRNALHFSVFVNFISLIYNLTRLESYKNSNCKLS</sequence>
<dbReference type="EMBL" id="BARU01010138">
    <property type="protein sequence ID" value="GAH45332.1"/>
    <property type="molecule type" value="Genomic_DNA"/>
</dbReference>
<reference evidence="1" key="1">
    <citation type="journal article" date="2014" name="Front. Microbiol.">
        <title>High frequency of phylogenetically diverse reductive dehalogenase-homologous genes in deep subseafloor sedimentary metagenomes.</title>
        <authorList>
            <person name="Kawai M."/>
            <person name="Futagami T."/>
            <person name="Toyoda A."/>
            <person name="Takaki Y."/>
            <person name="Nishi S."/>
            <person name="Hori S."/>
            <person name="Arai W."/>
            <person name="Tsubouchi T."/>
            <person name="Morono Y."/>
            <person name="Uchiyama I."/>
            <person name="Ito T."/>
            <person name="Fujiyama A."/>
            <person name="Inagaki F."/>
            <person name="Takami H."/>
        </authorList>
    </citation>
    <scope>NUCLEOTIDE SEQUENCE</scope>
    <source>
        <strain evidence="1">Expedition CK06-06</strain>
    </source>
</reference>
<dbReference type="AlphaFoldDB" id="X1FK42"/>
<gene>
    <name evidence="1" type="ORF">S03H2_19410</name>
</gene>
<proteinExistence type="predicted"/>
<protein>
    <submittedName>
        <fullName evidence="1">Uncharacterized protein</fullName>
    </submittedName>
</protein>
<name>X1FK42_9ZZZZ</name>
<accession>X1FK42</accession>
<feature type="non-terminal residue" evidence="1">
    <location>
        <position position="1"/>
    </location>
</feature>